<name>A0A813F7P9_POLGL</name>
<feature type="transmembrane region" description="Helical" evidence="1">
    <location>
        <begin position="12"/>
        <end position="44"/>
    </location>
</feature>
<feature type="transmembrane region" description="Helical" evidence="1">
    <location>
        <begin position="50"/>
        <end position="75"/>
    </location>
</feature>
<evidence type="ECO:0000313" key="2">
    <source>
        <dbReference type="EMBL" id="CAE8609260.1"/>
    </source>
</evidence>
<sequence length="107" mass="12228">MVVFLLVAVGCLFDWFVVCLFDWFVVCCCSFLLLLLLLFVVVVVDVDVCLWVQLLLLLLLLLLFAVAVAVIFNLLGISMCKSHRIPRIKNRVYFSWRARLASQGFNA</sequence>
<keyword evidence="1" id="KW-0472">Membrane</keyword>
<accession>A0A813F7P9</accession>
<organism evidence="2 3">
    <name type="scientific">Polarella glacialis</name>
    <name type="common">Dinoflagellate</name>
    <dbReference type="NCBI Taxonomy" id="89957"/>
    <lineage>
        <taxon>Eukaryota</taxon>
        <taxon>Sar</taxon>
        <taxon>Alveolata</taxon>
        <taxon>Dinophyceae</taxon>
        <taxon>Suessiales</taxon>
        <taxon>Suessiaceae</taxon>
        <taxon>Polarella</taxon>
    </lineage>
</organism>
<comment type="caution">
    <text evidence="2">The sequence shown here is derived from an EMBL/GenBank/DDBJ whole genome shotgun (WGS) entry which is preliminary data.</text>
</comment>
<keyword evidence="1" id="KW-1133">Transmembrane helix</keyword>
<dbReference type="EMBL" id="CAJNNV010024265">
    <property type="protein sequence ID" value="CAE8609260.1"/>
    <property type="molecule type" value="Genomic_DNA"/>
</dbReference>
<evidence type="ECO:0000256" key="1">
    <source>
        <dbReference type="SAM" id="Phobius"/>
    </source>
</evidence>
<dbReference type="AlphaFoldDB" id="A0A813F7P9"/>
<keyword evidence="3" id="KW-1185">Reference proteome</keyword>
<evidence type="ECO:0008006" key="4">
    <source>
        <dbReference type="Google" id="ProtNLM"/>
    </source>
</evidence>
<gene>
    <name evidence="2" type="ORF">PGLA1383_LOCUS27087</name>
</gene>
<keyword evidence="1" id="KW-0812">Transmembrane</keyword>
<reference evidence="2" key="1">
    <citation type="submission" date="2021-02" db="EMBL/GenBank/DDBJ databases">
        <authorList>
            <person name="Dougan E. K."/>
            <person name="Rhodes N."/>
            <person name="Thang M."/>
            <person name="Chan C."/>
        </authorList>
    </citation>
    <scope>NUCLEOTIDE SEQUENCE</scope>
</reference>
<dbReference type="Proteomes" id="UP000654075">
    <property type="component" value="Unassembled WGS sequence"/>
</dbReference>
<proteinExistence type="predicted"/>
<evidence type="ECO:0000313" key="3">
    <source>
        <dbReference type="Proteomes" id="UP000654075"/>
    </source>
</evidence>
<protein>
    <recommendedName>
        <fullName evidence="4">Transmembrane protein</fullName>
    </recommendedName>
</protein>